<dbReference type="Proteomes" id="UP001597277">
    <property type="component" value="Unassembled WGS sequence"/>
</dbReference>
<gene>
    <name evidence="6" type="ORF">ACFSE6_10935</name>
</gene>
<dbReference type="Gene3D" id="3.40.50.720">
    <property type="entry name" value="NAD(P)-binding Rossmann-like Domain"/>
    <property type="match status" value="1"/>
</dbReference>
<dbReference type="PROSITE" id="PS00061">
    <property type="entry name" value="ADH_SHORT"/>
    <property type="match status" value="1"/>
</dbReference>
<dbReference type="NCBIfam" id="NF005495">
    <property type="entry name" value="PRK07109.1"/>
    <property type="match status" value="1"/>
</dbReference>
<feature type="domain" description="Ketoreductase" evidence="5">
    <location>
        <begin position="6"/>
        <end position="186"/>
    </location>
</feature>
<evidence type="ECO:0000313" key="6">
    <source>
        <dbReference type="EMBL" id="MFD1718352.1"/>
    </source>
</evidence>
<reference evidence="7" key="1">
    <citation type="journal article" date="2019" name="Int. J. Syst. Evol. Microbiol.">
        <title>The Global Catalogue of Microorganisms (GCM) 10K type strain sequencing project: providing services to taxonomists for standard genome sequencing and annotation.</title>
        <authorList>
            <consortium name="The Broad Institute Genomics Platform"/>
            <consortium name="The Broad Institute Genome Sequencing Center for Infectious Disease"/>
            <person name="Wu L."/>
            <person name="Ma J."/>
        </authorList>
    </citation>
    <scope>NUCLEOTIDE SEQUENCE [LARGE SCALE GENOMIC DNA]</scope>
    <source>
        <strain evidence="7">JCM 17130</strain>
    </source>
</reference>
<evidence type="ECO:0000256" key="4">
    <source>
        <dbReference type="SAM" id="MobiDB-lite"/>
    </source>
</evidence>
<evidence type="ECO:0000259" key="5">
    <source>
        <dbReference type="SMART" id="SM00822"/>
    </source>
</evidence>
<dbReference type="EMBL" id="JBHUEE010000005">
    <property type="protein sequence ID" value="MFD1718352.1"/>
    <property type="molecule type" value="Genomic_DNA"/>
</dbReference>
<dbReference type="InterPro" id="IPR002347">
    <property type="entry name" value="SDR_fam"/>
</dbReference>
<dbReference type="InterPro" id="IPR057326">
    <property type="entry name" value="KR_dom"/>
</dbReference>
<comment type="similarity">
    <text evidence="1 3">Belongs to the short-chain dehydrogenases/reductases (SDR) family.</text>
</comment>
<accession>A0ABW4L5A0</accession>
<protein>
    <submittedName>
        <fullName evidence="6">SDR family oxidoreductase</fullName>
    </submittedName>
</protein>
<dbReference type="InterPro" id="IPR036291">
    <property type="entry name" value="NAD(P)-bd_dom_sf"/>
</dbReference>
<keyword evidence="2" id="KW-0560">Oxidoreductase</keyword>
<evidence type="ECO:0000256" key="1">
    <source>
        <dbReference type="ARBA" id="ARBA00006484"/>
    </source>
</evidence>
<evidence type="ECO:0000313" key="7">
    <source>
        <dbReference type="Proteomes" id="UP001597277"/>
    </source>
</evidence>
<proteinExistence type="inferred from homology"/>
<dbReference type="SMART" id="SM00822">
    <property type="entry name" value="PKS_KR"/>
    <property type="match status" value="1"/>
</dbReference>
<comment type="caution">
    <text evidence="6">The sequence shown here is derived from an EMBL/GenBank/DDBJ whole genome shotgun (WGS) entry which is preliminary data.</text>
</comment>
<name>A0ABW4L5A0_9MICO</name>
<keyword evidence="7" id="KW-1185">Reference proteome</keyword>
<dbReference type="PANTHER" id="PTHR44196">
    <property type="entry name" value="DEHYDROGENASE/REDUCTASE SDR FAMILY MEMBER 7B"/>
    <property type="match status" value="1"/>
</dbReference>
<dbReference type="RefSeq" id="WP_388006472.1">
    <property type="nucleotide sequence ID" value="NZ_JBHUEE010000005.1"/>
</dbReference>
<dbReference type="InterPro" id="IPR020904">
    <property type="entry name" value="Sc_DH/Rdtase_CS"/>
</dbReference>
<evidence type="ECO:0000256" key="3">
    <source>
        <dbReference type="RuleBase" id="RU000363"/>
    </source>
</evidence>
<feature type="region of interest" description="Disordered" evidence="4">
    <location>
        <begin position="274"/>
        <end position="294"/>
    </location>
</feature>
<sequence length="320" mass="33783">MRTRGSVVVITGASDGVGRATALRLAQDGAAVVLAARRSEALEEVATECRRRGGRALAVPTDVAREQAVAALANRAVAEFGRIDAWINNAAVGIAAPFAATPLTDIRRVVDVDVMGVVHGMQEALTQMRRQGAGVVVNVSSVLGEIPAPYAGPYSMSKAAIRALAVSVREELRLDGAKGIHVCTVLPPSIDTPFFGHVANYTGRAARPIPPTYPPEQVAEAIRSVLRRPRREVVIGCVGRTLVLKHRLFPAVVEHVMGSYAGRTYLSRRRVDPTTGNLYGDDGTPPAVTGGHHGRRKTAVRKFGVFVAAGAAVAAVAGRR</sequence>
<dbReference type="SUPFAM" id="SSF51735">
    <property type="entry name" value="NAD(P)-binding Rossmann-fold domains"/>
    <property type="match status" value="1"/>
</dbReference>
<dbReference type="Pfam" id="PF00106">
    <property type="entry name" value="adh_short"/>
    <property type="match status" value="1"/>
</dbReference>
<dbReference type="PANTHER" id="PTHR44196:SF1">
    <property type="entry name" value="DEHYDROGENASE_REDUCTASE SDR FAMILY MEMBER 7B"/>
    <property type="match status" value="1"/>
</dbReference>
<dbReference type="PRINTS" id="PR00081">
    <property type="entry name" value="GDHRDH"/>
</dbReference>
<organism evidence="6 7">
    <name type="scientific">Georgenia deserti</name>
    <dbReference type="NCBI Taxonomy" id="2093781"/>
    <lineage>
        <taxon>Bacteria</taxon>
        <taxon>Bacillati</taxon>
        <taxon>Actinomycetota</taxon>
        <taxon>Actinomycetes</taxon>
        <taxon>Micrococcales</taxon>
        <taxon>Bogoriellaceae</taxon>
        <taxon>Georgenia</taxon>
    </lineage>
</organism>
<dbReference type="PRINTS" id="PR00080">
    <property type="entry name" value="SDRFAMILY"/>
</dbReference>
<evidence type="ECO:0000256" key="2">
    <source>
        <dbReference type="ARBA" id="ARBA00023002"/>
    </source>
</evidence>